<dbReference type="Gene3D" id="1.25.10.10">
    <property type="entry name" value="Leucine-rich Repeat Variant"/>
    <property type="match status" value="1"/>
</dbReference>
<feature type="region of interest" description="Disordered" evidence="9">
    <location>
        <begin position="1"/>
        <end position="21"/>
    </location>
</feature>
<comment type="caution">
    <text evidence="11">The sequence shown here is derived from an EMBL/GenBank/DDBJ whole genome shotgun (WGS) entry which is preliminary data.</text>
</comment>
<dbReference type="SMART" id="SM00913">
    <property type="entry name" value="IBN_N"/>
    <property type="match status" value="1"/>
</dbReference>
<comment type="similarity">
    <text evidence="3">Belongs to the importin beta family. Importin beta-1 subfamily.</text>
</comment>
<dbReference type="SUPFAM" id="SSF48371">
    <property type="entry name" value="ARM repeat"/>
    <property type="match status" value="1"/>
</dbReference>
<dbReference type="GO" id="GO:0005737">
    <property type="term" value="C:cytoplasm"/>
    <property type="evidence" value="ECO:0007669"/>
    <property type="project" value="UniProtKB-SubCell"/>
</dbReference>
<dbReference type="EMBL" id="JALJOS010000016">
    <property type="protein sequence ID" value="KAK9828169.1"/>
    <property type="molecule type" value="Genomic_DNA"/>
</dbReference>
<sequence>MAQALDITSALQNAQNPDPTVRNQAEEQLSSFRSRDLASYLLSLASELANNQKPAESRQIAGLLLKNSLDAPSEANKAELNRQWQALDQALKQHIKQLLLSALTAEEQVARHTSALAIAKVAAIELPVKQWQELIPKLLESMQTPTGCTGLKQATLETFGYVCEEMGRFDEVILDQEQVNNVLTAVVQGTAQQEDKNVRLAAITALFNALEFAHTNFENDGERDYLMQVICQCTTDAMVQIKERSFECLVRIAALHYDKLRPYMQEIFNLVQRAVKDQEEDVAKQGIEFWCTVCEEEIDVQVEQDEGDSTVINHHLVKQALQPLVEMLLQQLTKQEEEQDKEEGIWNLSMAAGTCLGLVANTVSNDVIPLVLPFVTENIGKTQSTEDWRHREAATFAFGSIMEGLSAEEAAKLVGMGMGFLCNALRDPNTQVRHTTAWTIGRIFEKLQSSGAEAQLLNTDTLPKIIQVLLESIHDEPHIAEKVCYAICQLAAGLREAGAAELLSQFFKEIVQALLEAGQRACEPQAQARLQLQAFEAINEVVRGASDATQPLVGQLVPLMISKLQQTFQAAPPGAPADVRARQQELQGLLCGVLQVIVQKLSDGDAAKSMILLYVDTIMEVLLTVFQAQGQQGVHEEAMLAVGALTYASGKGFLKYMPGFFPFLKLGLANHQEWQVCQVSVGVLGDVCRALDDQMMPFCGELLPILLQNLQSNDVHRNVKPGILSCFGDLVLAVGDKFEEAGMLPTVLSMLQSAQQLSVMQQQSSDEESLEYNTSLRISIFEAYSGIFNGLSAPKISQYLKAPAESIVQFTEYVYNDRENADDGVRQAAVSLFGDIAAQLPGSGPLFQSRQYIQELVRDCRSSDDQKLVSSAQWAQEAIQKAVMAR</sequence>
<keyword evidence="5" id="KW-0963">Cytoplasm</keyword>
<evidence type="ECO:0000313" key="12">
    <source>
        <dbReference type="Proteomes" id="UP001438707"/>
    </source>
</evidence>
<dbReference type="InterPro" id="IPR001494">
    <property type="entry name" value="Importin-beta_N"/>
</dbReference>
<dbReference type="InterPro" id="IPR016024">
    <property type="entry name" value="ARM-type_fold"/>
</dbReference>
<dbReference type="PANTHER" id="PTHR10527">
    <property type="entry name" value="IMPORTIN BETA"/>
    <property type="match status" value="1"/>
</dbReference>
<keyword evidence="6" id="KW-0677">Repeat</keyword>
<evidence type="ECO:0000259" key="10">
    <source>
        <dbReference type="PROSITE" id="PS50166"/>
    </source>
</evidence>
<evidence type="ECO:0000256" key="4">
    <source>
        <dbReference type="ARBA" id="ARBA00022448"/>
    </source>
</evidence>
<dbReference type="Pfam" id="PF13513">
    <property type="entry name" value="HEAT_EZ"/>
    <property type="match status" value="1"/>
</dbReference>
<dbReference type="InterPro" id="IPR040122">
    <property type="entry name" value="Importin_beta"/>
</dbReference>
<dbReference type="InterPro" id="IPR057672">
    <property type="entry name" value="TPR_IPO4/5"/>
</dbReference>
<dbReference type="FunFam" id="1.25.10.10:FF:000027">
    <property type="entry name" value="Importin subunit beta-1"/>
    <property type="match status" value="1"/>
</dbReference>
<gene>
    <name evidence="11" type="ORF">WJX74_001464</name>
</gene>
<evidence type="ECO:0000256" key="3">
    <source>
        <dbReference type="ARBA" id="ARBA00010907"/>
    </source>
</evidence>
<name>A0AAW1R392_9CHLO</name>
<dbReference type="Proteomes" id="UP001438707">
    <property type="component" value="Unassembled WGS sequence"/>
</dbReference>
<evidence type="ECO:0000313" key="11">
    <source>
        <dbReference type="EMBL" id="KAK9828169.1"/>
    </source>
</evidence>
<dbReference type="Pfam" id="PF25780">
    <property type="entry name" value="TPR_IPO5"/>
    <property type="match status" value="1"/>
</dbReference>
<evidence type="ECO:0000256" key="5">
    <source>
        <dbReference type="ARBA" id="ARBA00022490"/>
    </source>
</evidence>
<organism evidence="11 12">
    <name type="scientific">Apatococcus lobatus</name>
    <dbReference type="NCBI Taxonomy" id="904363"/>
    <lineage>
        <taxon>Eukaryota</taxon>
        <taxon>Viridiplantae</taxon>
        <taxon>Chlorophyta</taxon>
        <taxon>core chlorophytes</taxon>
        <taxon>Trebouxiophyceae</taxon>
        <taxon>Chlorellales</taxon>
        <taxon>Chlorellaceae</taxon>
        <taxon>Apatococcus</taxon>
    </lineage>
</organism>
<dbReference type="GO" id="GO:0031267">
    <property type="term" value="F:small GTPase binding"/>
    <property type="evidence" value="ECO:0007669"/>
    <property type="project" value="InterPro"/>
</dbReference>
<keyword evidence="4" id="KW-0813">Transport</keyword>
<protein>
    <recommendedName>
        <fullName evidence="10">Importin N-terminal domain-containing protein</fullName>
    </recommendedName>
</protein>
<evidence type="ECO:0000256" key="9">
    <source>
        <dbReference type="SAM" id="MobiDB-lite"/>
    </source>
</evidence>
<dbReference type="InterPro" id="IPR058584">
    <property type="entry name" value="IMB1_TNPO1-like_TPR"/>
</dbReference>
<evidence type="ECO:0000256" key="8">
    <source>
        <dbReference type="ARBA" id="ARBA00023242"/>
    </source>
</evidence>
<feature type="compositionally biased region" description="Polar residues" evidence="9">
    <location>
        <begin position="9"/>
        <end position="21"/>
    </location>
</feature>
<dbReference type="InterPro" id="IPR011989">
    <property type="entry name" value="ARM-like"/>
</dbReference>
<feature type="domain" description="Importin N-terminal" evidence="10">
    <location>
        <begin position="25"/>
        <end position="105"/>
    </location>
</feature>
<dbReference type="Pfam" id="PF25574">
    <property type="entry name" value="TPR_IMB1"/>
    <property type="match status" value="1"/>
</dbReference>
<keyword evidence="8" id="KW-0539">Nucleus</keyword>
<evidence type="ECO:0000256" key="2">
    <source>
        <dbReference type="ARBA" id="ARBA00004496"/>
    </source>
</evidence>
<dbReference type="PROSITE" id="PS50166">
    <property type="entry name" value="IMPORTIN_B_NT"/>
    <property type="match status" value="1"/>
</dbReference>
<proteinExistence type="inferred from homology"/>
<evidence type="ECO:0000256" key="6">
    <source>
        <dbReference type="ARBA" id="ARBA00022737"/>
    </source>
</evidence>
<dbReference type="GO" id="GO:0006606">
    <property type="term" value="P:protein import into nucleus"/>
    <property type="evidence" value="ECO:0007669"/>
    <property type="project" value="InterPro"/>
</dbReference>
<reference evidence="11 12" key="1">
    <citation type="journal article" date="2024" name="Nat. Commun.">
        <title>Phylogenomics reveals the evolutionary origins of lichenization in chlorophyte algae.</title>
        <authorList>
            <person name="Puginier C."/>
            <person name="Libourel C."/>
            <person name="Otte J."/>
            <person name="Skaloud P."/>
            <person name="Haon M."/>
            <person name="Grisel S."/>
            <person name="Petersen M."/>
            <person name="Berrin J.G."/>
            <person name="Delaux P.M."/>
            <person name="Dal Grande F."/>
            <person name="Keller J."/>
        </authorList>
    </citation>
    <scope>NUCLEOTIDE SEQUENCE [LARGE SCALE GENOMIC DNA]</scope>
    <source>
        <strain evidence="11 12">SAG 2145</strain>
    </source>
</reference>
<keyword evidence="7" id="KW-0653">Protein transport</keyword>
<dbReference type="AlphaFoldDB" id="A0AAW1R392"/>
<evidence type="ECO:0000256" key="7">
    <source>
        <dbReference type="ARBA" id="ARBA00022927"/>
    </source>
</evidence>
<accession>A0AAW1R392</accession>
<comment type="subcellular location">
    <subcellularLocation>
        <location evidence="2">Cytoplasm</location>
    </subcellularLocation>
    <subcellularLocation>
        <location evidence="1">Nucleus</location>
    </subcellularLocation>
</comment>
<dbReference type="Pfam" id="PF03810">
    <property type="entry name" value="IBN_N"/>
    <property type="match status" value="1"/>
</dbReference>
<keyword evidence="12" id="KW-1185">Reference proteome</keyword>
<evidence type="ECO:0000256" key="1">
    <source>
        <dbReference type="ARBA" id="ARBA00004123"/>
    </source>
</evidence>